<evidence type="ECO:0000256" key="7">
    <source>
        <dbReference type="SAM" id="Phobius"/>
    </source>
</evidence>
<accession>A0A4P1RR69</accession>
<dbReference type="Gene3D" id="1.10.357.140">
    <property type="entry name" value="UbiA prenyltransferase"/>
    <property type="match status" value="1"/>
</dbReference>
<dbReference type="InterPro" id="IPR044878">
    <property type="entry name" value="UbiA_sf"/>
</dbReference>
<keyword evidence="5 7" id="KW-1133">Transmembrane helix</keyword>
<keyword evidence="6 7" id="KW-0472">Membrane</keyword>
<dbReference type="InterPro" id="IPR000537">
    <property type="entry name" value="UbiA_prenyltransferase"/>
</dbReference>
<evidence type="ECO:0000256" key="4">
    <source>
        <dbReference type="ARBA" id="ARBA00022692"/>
    </source>
</evidence>
<evidence type="ECO:0000256" key="2">
    <source>
        <dbReference type="ARBA" id="ARBA00005985"/>
    </source>
</evidence>
<dbReference type="GO" id="GO:0016765">
    <property type="term" value="F:transferase activity, transferring alkyl or aryl (other than methyl) groups"/>
    <property type="evidence" value="ECO:0007669"/>
    <property type="project" value="InterPro"/>
</dbReference>
<keyword evidence="9" id="KW-1185">Reference proteome</keyword>
<name>A0A4P1RR69_LUPAN</name>
<dbReference type="Pfam" id="PF01040">
    <property type="entry name" value="UbiA"/>
    <property type="match status" value="1"/>
</dbReference>
<dbReference type="GO" id="GO:0031969">
    <property type="term" value="C:chloroplast membrane"/>
    <property type="evidence" value="ECO:0007669"/>
    <property type="project" value="UniProtKB-SubCell"/>
</dbReference>
<proteinExistence type="inferred from homology"/>
<gene>
    <name evidence="8" type="ORF">TanjilG_19120</name>
</gene>
<keyword evidence="4 7" id="KW-0812">Transmembrane</keyword>
<comment type="subcellular location">
    <subcellularLocation>
        <location evidence="1">Plastid</location>
        <location evidence="1">Chloroplast membrane</location>
        <topology evidence="1">Multi-pass membrane protein</topology>
    </subcellularLocation>
</comment>
<feature type="transmembrane region" description="Helical" evidence="7">
    <location>
        <begin position="180"/>
        <end position="197"/>
    </location>
</feature>
<feature type="transmembrane region" description="Helical" evidence="7">
    <location>
        <begin position="242"/>
        <end position="263"/>
    </location>
</feature>
<protein>
    <submittedName>
        <fullName evidence="8">Uncharacterized protein</fullName>
    </submittedName>
</protein>
<reference evidence="8 9" key="1">
    <citation type="journal article" date="2017" name="Plant Biotechnol. J.">
        <title>A comprehensive draft genome sequence for lupin (Lupinus angustifolius), an emerging health food: insights into plant-microbe interactions and legume evolution.</title>
        <authorList>
            <person name="Hane J.K."/>
            <person name="Ming Y."/>
            <person name="Kamphuis L.G."/>
            <person name="Nelson M.N."/>
            <person name="Garg G."/>
            <person name="Atkins C.A."/>
            <person name="Bayer P.E."/>
            <person name="Bravo A."/>
            <person name="Bringans S."/>
            <person name="Cannon S."/>
            <person name="Edwards D."/>
            <person name="Foley R."/>
            <person name="Gao L.L."/>
            <person name="Harrison M.J."/>
            <person name="Huang W."/>
            <person name="Hurgobin B."/>
            <person name="Li S."/>
            <person name="Liu C.W."/>
            <person name="McGrath A."/>
            <person name="Morahan G."/>
            <person name="Murray J."/>
            <person name="Weller J."/>
            <person name="Jian J."/>
            <person name="Singh K.B."/>
        </authorList>
    </citation>
    <scope>NUCLEOTIDE SEQUENCE [LARGE SCALE GENOMIC DNA]</scope>
    <source>
        <strain evidence="9">cv. Tanjil</strain>
        <tissue evidence="8">Whole plant</tissue>
    </source>
</reference>
<organism evidence="8 9">
    <name type="scientific">Lupinus angustifolius</name>
    <name type="common">Narrow-leaved blue lupine</name>
    <dbReference type="NCBI Taxonomy" id="3871"/>
    <lineage>
        <taxon>Eukaryota</taxon>
        <taxon>Viridiplantae</taxon>
        <taxon>Streptophyta</taxon>
        <taxon>Embryophyta</taxon>
        <taxon>Tracheophyta</taxon>
        <taxon>Spermatophyta</taxon>
        <taxon>Magnoliopsida</taxon>
        <taxon>eudicotyledons</taxon>
        <taxon>Gunneridae</taxon>
        <taxon>Pentapetalae</taxon>
        <taxon>rosids</taxon>
        <taxon>fabids</taxon>
        <taxon>Fabales</taxon>
        <taxon>Fabaceae</taxon>
        <taxon>Papilionoideae</taxon>
        <taxon>50 kb inversion clade</taxon>
        <taxon>genistoids sensu lato</taxon>
        <taxon>core genistoids</taxon>
        <taxon>Genisteae</taxon>
        <taxon>Lupinus</taxon>
    </lineage>
</organism>
<feature type="transmembrane region" description="Helical" evidence="7">
    <location>
        <begin position="153"/>
        <end position="174"/>
    </location>
</feature>
<evidence type="ECO:0000256" key="3">
    <source>
        <dbReference type="ARBA" id="ARBA00022679"/>
    </source>
</evidence>
<dbReference type="EMBL" id="CM007362">
    <property type="protein sequence ID" value="OIW16404.1"/>
    <property type="molecule type" value="Genomic_DNA"/>
</dbReference>
<dbReference type="Proteomes" id="UP000188354">
    <property type="component" value="Chromosome LG02"/>
</dbReference>
<sequence length="331" mass="37457">MGFVLAAAATIPKSSSITIGSHVTTLRHKIGKFQKENCVMISSNPNLKNLCTVSRRGFTYQEYKRNYVVHAASDQSFEYEHQAQDLKSNSSSLKDALSILYHFSRPYAAFGLAMMSTSMSLLAVEKLSDLSLTFFTGWLQINKPYLPLPSGKLSYTNGVFIVASSLILGLWFAWMIGSWPLFWTLSGSYVFSAAYSVDVPFLRWKKSPLLTAMNYVLDMAIIMPLGYFLHMQTHVLKRPTTFPRQLIFCTTIISIFAIVIALFKDIPDMEGDGKFGIRSLSLRLGQKRSMGHAILASVLWYRAKSVDLTNNDAIQSFYMFIWKVITNFIYR</sequence>
<feature type="transmembrane region" description="Helical" evidence="7">
    <location>
        <begin position="209"/>
        <end position="230"/>
    </location>
</feature>
<evidence type="ECO:0000256" key="1">
    <source>
        <dbReference type="ARBA" id="ARBA00004508"/>
    </source>
</evidence>
<comment type="similarity">
    <text evidence="2">Belongs to the UbiA prenyltransferase family.</text>
</comment>
<evidence type="ECO:0000313" key="8">
    <source>
        <dbReference type="EMBL" id="OIW16404.1"/>
    </source>
</evidence>
<dbReference type="AlphaFoldDB" id="A0A4P1RR69"/>
<dbReference type="PANTHER" id="PTHR43009">
    <property type="entry name" value="HOMOGENTISATE SOLANESYLTRANSFERASE, CHLOROPLASTIC"/>
    <property type="match status" value="1"/>
</dbReference>
<evidence type="ECO:0000256" key="6">
    <source>
        <dbReference type="ARBA" id="ARBA00023136"/>
    </source>
</evidence>
<dbReference type="PANTHER" id="PTHR43009:SF6">
    <property type="entry name" value="HOMOGENTISATE PHYTYLTRANSFERASE 1, CHLOROPLASTIC"/>
    <property type="match status" value="1"/>
</dbReference>
<keyword evidence="3" id="KW-0808">Transferase</keyword>
<evidence type="ECO:0000256" key="5">
    <source>
        <dbReference type="ARBA" id="ARBA00022989"/>
    </source>
</evidence>
<dbReference type="Gramene" id="OIW16404">
    <property type="protein sequence ID" value="OIW16404"/>
    <property type="gene ID" value="TanjilG_19120"/>
</dbReference>
<evidence type="ECO:0000313" key="9">
    <source>
        <dbReference type="Proteomes" id="UP000188354"/>
    </source>
</evidence>
<dbReference type="STRING" id="3871.A0A4P1RR69"/>